<dbReference type="OrthoDB" id="10401233at2759"/>
<sequence length="199" mass="22653">MERRKDCPLKVLLLQTVRKQNYTDTHADAHARPPGHTGYLGQGQDTSCGLVSPQARGCLKKICQRQLPSPHTAESVLLFETISPNWGTPPPPLSPLCKRRHRRRGQFPLQHLEMSQQQQQQQQQVYARRRHRHHLPFVPAPVRPSVCFLYFLFLFTTTVAGHFERSHFIPSSNQLQAHTHNSSSSSSSHVFILPPSAMT</sequence>
<proteinExistence type="predicted"/>
<keyword evidence="3" id="KW-1185">Reference proteome</keyword>
<accession>A0A0V1BLK1</accession>
<gene>
    <name evidence="2" type="ORF">T01_15059</name>
</gene>
<dbReference type="AlphaFoldDB" id="A0A0V1BLK1"/>
<dbReference type="InParanoid" id="A0A0V1BLK1"/>
<feature type="region of interest" description="Disordered" evidence="1">
    <location>
        <begin position="176"/>
        <end position="199"/>
    </location>
</feature>
<reference evidence="2 3" key="1">
    <citation type="submission" date="2015-01" db="EMBL/GenBank/DDBJ databases">
        <title>Evolution of Trichinella species and genotypes.</title>
        <authorList>
            <person name="Korhonen P.K."/>
            <person name="Edoardo P."/>
            <person name="Giuseppe L.R."/>
            <person name="Gasser R.B."/>
        </authorList>
    </citation>
    <scope>NUCLEOTIDE SEQUENCE [LARGE SCALE GENOMIC DNA]</scope>
    <source>
        <strain evidence="2">ISS3</strain>
    </source>
</reference>
<dbReference type="EMBL" id="JYDH01000030">
    <property type="protein sequence ID" value="KRY37809.1"/>
    <property type="molecule type" value="Genomic_DNA"/>
</dbReference>
<dbReference type="Proteomes" id="UP000054776">
    <property type="component" value="Unassembled WGS sequence"/>
</dbReference>
<organism evidence="2 3">
    <name type="scientific">Trichinella spiralis</name>
    <name type="common">Trichina worm</name>
    <dbReference type="NCBI Taxonomy" id="6334"/>
    <lineage>
        <taxon>Eukaryota</taxon>
        <taxon>Metazoa</taxon>
        <taxon>Ecdysozoa</taxon>
        <taxon>Nematoda</taxon>
        <taxon>Enoplea</taxon>
        <taxon>Dorylaimia</taxon>
        <taxon>Trichinellida</taxon>
        <taxon>Trichinellidae</taxon>
        <taxon>Trichinella</taxon>
    </lineage>
</organism>
<evidence type="ECO:0000256" key="1">
    <source>
        <dbReference type="SAM" id="MobiDB-lite"/>
    </source>
</evidence>
<evidence type="ECO:0000313" key="2">
    <source>
        <dbReference type="EMBL" id="KRY37809.1"/>
    </source>
</evidence>
<protein>
    <submittedName>
        <fullName evidence="2">Uncharacterized protein</fullName>
    </submittedName>
</protein>
<evidence type="ECO:0000313" key="3">
    <source>
        <dbReference type="Proteomes" id="UP000054776"/>
    </source>
</evidence>
<name>A0A0V1BLK1_TRISP</name>
<comment type="caution">
    <text evidence="2">The sequence shown here is derived from an EMBL/GenBank/DDBJ whole genome shotgun (WGS) entry which is preliminary data.</text>
</comment>